<dbReference type="OrthoDB" id="183980at2"/>
<organism evidence="2 3">
    <name type="scientific">Roseateles puraquae</name>
    <dbReference type="NCBI Taxonomy" id="431059"/>
    <lineage>
        <taxon>Bacteria</taxon>
        <taxon>Pseudomonadati</taxon>
        <taxon>Pseudomonadota</taxon>
        <taxon>Betaproteobacteria</taxon>
        <taxon>Burkholderiales</taxon>
        <taxon>Sphaerotilaceae</taxon>
        <taxon>Roseateles</taxon>
    </lineage>
</organism>
<evidence type="ECO:0000256" key="1">
    <source>
        <dbReference type="SAM" id="Phobius"/>
    </source>
</evidence>
<evidence type="ECO:0000313" key="2">
    <source>
        <dbReference type="EMBL" id="OWR00492.1"/>
    </source>
</evidence>
<gene>
    <name evidence="2" type="ORF">CDO81_25465</name>
</gene>
<feature type="transmembrane region" description="Helical" evidence="1">
    <location>
        <begin position="206"/>
        <end position="228"/>
    </location>
</feature>
<name>A0A254N039_9BURK</name>
<feature type="transmembrane region" description="Helical" evidence="1">
    <location>
        <begin position="40"/>
        <end position="66"/>
    </location>
</feature>
<dbReference type="Proteomes" id="UP000197446">
    <property type="component" value="Unassembled WGS sequence"/>
</dbReference>
<keyword evidence="3" id="KW-1185">Reference proteome</keyword>
<keyword evidence="1" id="KW-0472">Membrane</keyword>
<feature type="transmembrane region" description="Helical" evidence="1">
    <location>
        <begin position="155"/>
        <end position="175"/>
    </location>
</feature>
<dbReference type="EMBL" id="NISI01000018">
    <property type="protein sequence ID" value="OWR00492.1"/>
    <property type="molecule type" value="Genomic_DNA"/>
</dbReference>
<keyword evidence="1" id="KW-0812">Transmembrane</keyword>
<accession>A0A254N039</accession>
<comment type="caution">
    <text evidence="2">The sequence shown here is derived from an EMBL/GenBank/DDBJ whole genome shotgun (WGS) entry which is preliminary data.</text>
</comment>
<dbReference type="RefSeq" id="WP_088486075.1">
    <property type="nucleotide sequence ID" value="NZ_NISI01000018.1"/>
</dbReference>
<protein>
    <recommendedName>
        <fullName evidence="4">DUF4129 domain-containing protein</fullName>
    </recommendedName>
</protein>
<evidence type="ECO:0000313" key="3">
    <source>
        <dbReference type="Proteomes" id="UP000197446"/>
    </source>
</evidence>
<evidence type="ECO:0008006" key="4">
    <source>
        <dbReference type="Google" id="ProtNLM"/>
    </source>
</evidence>
<sequence>MRVEGLALALRPRSPSEACDLGAALVRAHAASIWRCYAPLLVAVTVLALCTIETYGWLPALIIFWLKPWLDRSLLFVLSRAVFGEATHWRDLWQARRLVLGGQWLRTLLWRRFSPWRAFTQPVEQLEAQRGSARRKRVRLLMNDHRGAAAGLQTAFTHAEAAITYGLVALVWWFAPEGQRSSVWDWFFHPSAHATGELGMNLAMTAAYTAVVLFLEPFYVAAGFAMYLNRRVALEAWDIEQEFRGAFA</sequence>
<reference evidence="2 3" key="1">
    <citation type="journal article" date="2007" name="Int. J. Syst. Evol. Microbiol.">
        <title>Description of Pelomonas aquatica sp. nov. and Pelomonas puraquae sp. nov., isolated from industrial and haemodialysis water.</title>
        <authorList>
            <person name="Gomila M."/>
            <person name="Bowien B."/>
            <person name="Falsen E."/>
            <person name="Moore E.R."/>
            <person name="Lalucat J."/>
        </authorList>
    </citation>
    <scope>NUCLEOTIDE SEQUENCE [LARGE SCALE GENOMIC DNA]</scope>
    <source>
        <strain evidence="2 3">CCUG 52769</strain>
    </source>
</reference>
<keyword evidence="1" id="KW-1133">Transmembrane helix</keyword>
<dbReference type="AlphaFoldDB" id="A0A254N039"/>
<proteinExistence type="predicted"/>